<keyword evidence="5" id="KW-0812">Transmembrane</keyword>
<keyword evidence="6" id="KW-0653">Protein transport</keyword>
<keyword evidence="8" id="KW-0472">Membrane</keyword>
<comment type="caution">
    <text evidence="11">The sequence shown here is derived from an EMBL/GenBank/DDBJ whole genome shotgun (WGS) entry which is preliminary data.</text>
</comment>
<feature type="domain" description="Type II secretion system protein GspC N-terminal" evidence="10">
    <location>
        <begin position="53"/>
        <end position="115"/>
    </location>
</feature>
<evidence type="ECO:0000256" key="1">
    <source>
        <dbReference type="ARBA" id="ARBA00004533"/>
    </source>
</evidence>
<name>A0A7X4KPG5_9BURK</name>
<evidence type="ECO:0000256" key="2">
    <source>
        <dbReference type="ARBA" id="ARBA00022448"/>
    </source>
</evidence>
<gene>
    <name evidence="11" type="ORF">GTP77_23320</name>
</gene>
<keyword evidence="2" id="KW-0813">Transport</keyword>
<evidence type="ECO:0000256" key="7">
    <source>
        <dbReference type="ARBA" id="ARBA00022989"/>
    </source>
</evidence>
<evidence type="ECO:0000256" key="6">
    <source>
        <dbReference type="ARBA" id="ARBA00022927"/>
    </source>
</evidence>
<dbReference type="Proteomes" id="UP000450676">
    <property type="component" value="Unassembled WGS sequence"/>
</dbReference>
<dbReference type="Gene3D" id="2.30.30.830">
    <property type="match status" value="1"/>
</dbReference>
<evidence type="ECO:0000313" key="11">
    <source>
        <dbReference type="EMBL" id="MYN10258.1"/>
    </source>
</evidence>
<protein>
    <recommendedName>
        <fullName evidence="10">Type II secretion system protein GspC N-terminal domain-containing protein</fullName>
    </recommendedName>
</protein>
<keyword evidence="7" id="KW-1133">Transmembrane helix</keyword>
<dbReference type="Pfam" id="PF11356">
    <property type="entry name" value="T2SSC"/>
    <property type="match status" value="1"/>
</dbReference>
<dbReference type="InterPro" id="IPR024961">
    <property type="entry name" value="T2SS_GspC_N"/>
</dbReference>
<evidence type="ECO:0000256" key="5">
    <source>
        <dbReference type="ARBA" id="ARBA00022692"/>
    </source>
</evidence>
<dbReference type="AlphaFoldDB" id="A0A7X4KPG5"/>
<evidence type="ECO:0000313" key="12">
    <source>
        <dbReference type="Proteomes" id="UP000450676"/>
    </source>
</evidence>
<feature type="compositionally biased region" description="Pro residues" evidence="9">
    <location>
        <begin position="143"/>
        <end position="163"/>
    </location>
</feature>
<reference evidence="11 12" key="1">
    <citation type="submission" date="2019-12" db="EMBL/GenBank/DDBJ databases">
        <title>Novel species isolated from a subtropical stream in China.</title>
        <authorList>
            <person name="Lu H."/>
        </authorList>
    </citation>
    <scope>NUCLEOTIDE SEQUENCE [LARGE SCALE GENOMIC DNA]</scope>
    <source>
        <strain evidence="11 12">FT127W</strain>
    </source>
</reference>
<evidence type="ECO:0000256" key="8">
    <source>
        <dbReference type="ARBA" id="ARBA00023136"/>
    </source>
</evidence>
<proteinExistence type="predicted"/>
<keyword evidence="3" id="KW-1003">Cell membrane</keyword>
<keyword evidence="4" id="KW-0997">Cell inner membrane</keyword>
<organism evidence="11 12">
    <name type="scientific">Pseudoduganella aquatica</name>
    <dbReference type="NCBI Taxonomy" id="2660641"/>
    <lineage>
        <taxon>Bacteria</taxon>
        <taxon>Pseudomonadati</taxon>
        <taxon>Pseudomonadota</taxon>
        <taxon>Betaproteobacteria</taxon>
        <taxon>Burkholderiales</taxon>
        <taxon>Oxalobacteraceae</taxon>
        <taxon>Telluria group</taxon>
        <taxon>Pseudoduganella</taxon>
    </lineage>
</organism>
<evidence type="ECO:0000256" key="4">
    <source>
        <dbReference type="ARBA" id="ARBA00022519"/>
    </source>
</evidence>
<keyword evidence="12" id="KW-1185">Reference proteome</keyword>
<sequence length="163" mass="16634">MVALSASCAYWGMLLFKPEQRALAAVPMQAAPEVPVAAARNLFGGDIAVAAASSYQLRGVVAAANGRGSVAIIATDGQPAKAYPVGAEVAGNVKVQEVQALYVVLSEGGIQKRLDLPPPESAPSSSAMAAPLPMPPVQQQLQPAPPPVPQPAPQMPAPVNPTR</sequence>
<evidence type="ECO:0000259" key="10">
    <source>
        <dbReference type="Pfam" id="PF11356"/>
    </source>
</evidence>
<comment type="subcellular location">
    <subcellularLocation>
        <location evidence="1">Cell inner membrane</location>
    </subcellularLocation>
</comment>
<feature type="compositionally biased region" description="Low complexity" evidence="9">
    <location>
        <begin position="122"/>
        <end position="142"/>
    </location>
</feature>
<dbReference type="EMBL" id="WWCU01000035">
    <property type="protein sequence ID" value="MYN10258.1"/>
    <property type="molecule type" value="Genomic_DNA"/>
</dbReference>
<evidence type="ECO:0000256" key="9">
    <source>
        <dbReference type="SAM" id="MobiDB-lite"/>
    </source>
</evidence>
<dbReference type="GO" id="GO:0015031">
    <property type="term" value="P:protein transport"/>
    <property type="evidence" value="ECO:0007669"/>
    <property type="project" value="UniProtKB-KW"/>
</dbReference>
<dbReference type="GO" id="GO:0005886">
    <property type="term" value="C:plasma membrane"/>
    <property type="evidence" value="ECO:0007669"/>
    <property type="project" value="UniProtKB-SubCell"/>
</dbReference>
<evidence type="ECO:0000256" key="3">
    <source>
        <dbReference type="ARBA" id="ARBA00022475"/>
    </source>
</evidence>
<feature type="region of interest" description="Disordered" evidence="9">
    <location>
        <begin position="113"/>
        <end position="163"/>
    </location>
</feature>
<accession>A0A7X4KPG5</accession>